<dbReference type="AlphaFoldDB" id="A0A420YKN6"/>
<dbReference type="STRING" id="177199.A0A420YKN6"/>
<accession>A0A420YKN6</accession>
<dbReference type="InterPro" id="IPR058940">
    <property type="entry name" value="mS26_fungi"/>
</dbReference>
<comment type="caution">
    <text evidence="2">The sequence shown here is derived from an EMBL/GenBank/DDBJ whole genome shotgun (WGS) entry which is preliminary data.</text>
</comment>
<keyword evidence="3" id="KW-1185">Reference proteome</keyword>
<reference evidence="2 3" key="1">
    <citation type="submission" date="2018-08" db="EMBL/GenBank/DDBJ databases">
        <title>Draft genome of the lignicolous fungus Coniochaeta pulveracea.</title>
        <authorList>
            <person name="Borstlap C.J."/>
            <person name="De Witt R.N."/>
            <person name="Botha A."/>
            <person name="Volschenk H."/>
        </authorList>
    </citation>
    <scope>NUCLEOTIDE SEQUENCE [LARGE SCALE GENOMIC DNA]</scope>
    <source>
        <strain evidence="2 3">CAB683</strain>
    </source>
</reference>
<evidence type="ECO:0000313" key="2">
    <source>
        <dbReference type="EMBL" id="RKU48356.1"/>
    </source>
</evidence>
<evidence type="ECO:0000313" key="3">
    <source>
        <dbReference type="Proteomes" id="UP000275385"/>
    </source>
</evidence>
<dbReference type="OrthoDB" id="5223508at2759"/>
<protein>
    <submittedName>
        <fullName evidence="2">Uncharacterized protein</fullName>
    </submittedName>
</protein>
<evidence type="ECO:0000256" key="1">
    <source>
        <dbReference type="SAM" id="MobiDB-lite"/>
    </source>
</evidence>
<organism evidence="2 3">
    <name type="scientific">Coniochaeta pulveracea</name>
    <dbReference type="NCBI Taxonomy" id="177199"/>
    <lineage>
        <taxon>Eukaryota</taxon>
        <taxon>Fungi</taxon>
        <taxon>Dikarya</taxon>
        <taxon>Ascomycota</taxon>
        <taxon>Pezizomycotina</taxon>
        <taxon>Sordariomycetes</taxon>
        <taxon>Sordariomycetidae</taxon>
        <taxon>Coniochaetales</taxon>
        <taxon>Coniochaetaceae</taxon>
        <taxon>Coniochaeta</taxon>
    </lineage>
</organism>
<sequence length="285" mass="31338">MAPSLPTPLLSSLTAGSSVTTRRAATALRAFSTSAPSNREIIPPESPKYITLQKPPQSEEIKRKPIKGHLPVPRQIFPPKSGDAKLAPDYVARATPLSKAEQAGLPPKNDLEAWRRSMAHSRREALSEGLKGLYERKTTAEQIQVRRSQAKAAVRKAAVEAAERDDDVLTRSTAKVKRLARLKKELRRDSLSELYIASKDFIVDEAELAKKVDELFDEGYWASKGAPDGLSIWDVYGPPIRTSQMVDQQGRTTGSSGYDIYSAEVAKTARKQKIVAEELTGGKMV</sequence>
<dbReference type="Proteomes" id="UP000275385">
    <property type="component" value="Unassembled WGS sequence"/>
</dbReference>
<dbReference type="CDD" id="cd23703">
    <property type="entry name" value="mS26_PET12"/>
    <property type="match status" value="1"/>
</dbReference>
<name>A0A420YKN6_9PEZI</name>
<proteinExistence type="predicted"/>
<gene>
    <name evidence="2" type="ORF">DL546_008859</name>
</gene>
<dbReference type="EMBL" id="QVQW01000005">
    <property type="protein sequence ID" value="RKU48356.1"/>
    <property type="molecule type" value="Genomic_DNA"/>
</dbReference>
<feature type="region of interest" description="Disordered" evidence="1">
    <location>
        <begin position="34"/>
        <end position="84"/>
    </location>
</feature>